<proteinExistence type="predicted"/>
<reference evidence="1 2" key="1">
    <citation type="submission" date="2018-06" db="EMBL/GenBank/DDBJ databases">
        <title>Pedobacter endophyticus sp. nov., an endophytic bacterium isolated from a leaf of Triticum aestivum.</title>
        <authorList>
            <person name="Zhang L."/>
        </authorList>
    </citation>
    <scope>NUCLEOTIDE SEQUENCE [LARGE SCALE GENOMIC DNA]</scope>
    <source>
        <strain evidence="1 2">CM134L-2</strain>
    </source>
</reference>
<gene>
    <name evidence="1" type="ORF">DPV69_08735</name>
</gene>
<organism evidence="1 2">
    <name type="scientific">Pedobacter chitinilyticus</name>
    <dbReference type="NCBI Taxonomy" id="2233776"/>
    <lineage>
        <taxon>Bacteria</taxon>
        <taxon>Pseudomonadati</taxon>
        <taxon>Bacteroidota</taxon>
        <taxon>Sphingobacteriia</taxon>
        <taxon>Sphingobacteriales</taxon>
        <taxon>Sphingobacteriaceae</taxon>
        <taxon>Pedobacter</taxon>
    </lineage>
</organism>
<keyword evidence="2" id="KW-1185">Reference proteome</keyword>
<name>A0A3S3SSM8_9SPHI</name>
<dbReference type="Proteomes" id="UP000284120">
    <property type="component" value="Unassembled WGS sequence"/>
</dbReference>
<dbReference type="EMBL" id="SAYW01000002">
    <property type="protein sequence ID" value="RWU08449.1"/>
    <property type="molecule type" value="Genomic_DNA"/>
</dbReference>
<protein>
    <submittedName>
        <fullName evidence="1">Uncharacterized protein</fullName>
    </submittedName>
</protein>
<evidence type="ECO:0000313" key="1">
    <source>
        <dbReference type="EMBL" id="RWU08449.1"/>
    </source>
</evidence>
<sequence>MVTKDFIFLLIIFNADECHPNRCWLKEMKENRDVFIV</sequence>
<comment type="caution">
    <text evidence="1">The sequence shown here is derived from an EMBL/GenBank/DDBJ whole genome shotgun (WGS) entry which is preliminary data.</text>
</comment>
<evidence type="ECO:0000313" key="2">
    <source>
        <dbReference type="Proteomes" id="UP000284120"/>
    </source>
</evidence>
<dbReference type="AlphaFoldDB" id="A0A3S3SSM8"/>
<accession>A0A3S3SSM8</accession>